<dbReference type="RefSeq" id="WP_100092246.1">
    <property type="nucleotide sequence ID" value="NZ_JABWMH010000002.1"/>
</dbReference>
<dbReference type="Gene3D" id="3.40.50.1820">
    <property type="entry name" value="alpha/beta hydrolase"/>
    <property type="match status" value="1"/>
</dbReference>
<dbReference type="SUPFAM" id="SSF53474">
    <property type="entry name" value="alpha/beta-Hydrolases"/>
    <property type="match status" value="1"/>
</dbReference>
<name>A0ABX2N0U0_9SPHN</name>
<keyword evidence="3" id="KW-1185">Reference proteome</keyword>
<organism evidence="2 3">
    <name type="scientific">Parasphingorhabdus flavimaris</name>
    <dbReference type="NCBI Taxonomy" id="266812"/>
    <lineage>
        <taxon>Bacteria</taxon>
        <taxon>Pseudomonadati</taxon>
        <taxon>Pseudomonadota</taxon>
        <taxon>Alphaproteobacteria</taxon>
        <taxon>Sphingomonadales</taxon>
        <taxon>Sphingomonadaceae</taxon>
        <taxon>Parasphingorhabdus</taxon>
    </lineage>
</organism>
<protein>
    <submittedName>
        <fullName evidence="2">Alpha/beta hydrolase</fullName>
    </submittedName>
</protein>
<comment type="caution">
    <text evidence="2">The sequence shown here is derived from an EMBL/GenBank/DDBJ whole genome shotgun (WGS) entry which is preliminary data.</text>
</comment>
<dbReference type="InterPro" id="IPR050228">
    <property type="entry name" value="Carboxylesterase_BioH"/>
</dbReference>
<evidence type="ECO:0000259" key="1">
    <source>
        <dbReference type="Pfam" id="PF12697"/>
    </source>
</evidence>
<evidence type="ECO:0000313" key="3">
    <source>
        <dbReference type="Proteomes" id="UP000652427"/>
    </source>
</evidence>
<proteinExistence type="predicted"/>
<gene>
    <name evidence="2" type="ORF">HUO14_04925</name>
</gene>
<dbReference type="PANTHER" id="PTHR43194:SF2">
    <property type="entry name" value="PEROXISOMAL MEMBRANE PROTEIN LPX1"/>
    <property type="match status" value="1"/>
</dbReference>
<keyword evidence="2" id="KW-0378">Hydrolase</keyword>
<dbReference type="EMBL" id="JABWMH010000002">
    <property type="protein sequence ID" value="NVD27246.1"/>
    <property type="molecule type" value="Genomic_DNA"/>
</dbReference>
<feature type="domain" description="AB hydrolase-1" evidence="1">
    <location>
        <begin position="62"/>
        <end position="313"/>
    </location>
</feature>
<dbReference type="Proteomes" id="UP000652427">
    <property type="component" value="Unassembled WGS sequence"/>
</dbReference>
<dbReference type="InterPro" id="IPR000073">
    <property type="entry name" value="AB_hydrolase_1"/>
</dbReference>
<evidence type="ECO:0000313" key="2">
    <source>
        <dbReference type="EMBL" id="NVD27246.1"/>
    </source>
</evidence>
<dbReference type="PANTHER" id="PTHR43194">
    <property type="entry name" value="HYDROLASE ALPHA/BETA FOLD FAMILY"/>
    <property type="match status" value="1"/>
</dbReference>
<dbReference type="Pfam" id="PF12697">
    <property type="entry name" value="Abhydrolase_6"/>
    <property type="match status" value="1"/>
</dbReference>
<dbReference type="InterPro" id="IPR029058">
    <property type="entry name" value="AB_hydrolase_fold"/>
</dbReference>
<dbReference type="GO" id="GO:0016787">
    <property type="term" value="F:hydrolase activity"/>
    <property type="evidence" value="ECO:0007669"/>
    <property type="project" value="UniProtKB-KW"/>
</dbReference>
<sequence length="327" mass="36550">MNEMTPVNNLPTDIDSLWAGDGSHLPEWFIAALNVPREEAYVEISGAKVHYLRWGSPDKPKLLMTHGFLAHARCFAFIAPFFAEEYDVVAFDLAGMGDSEMRGAADTAARGREFTEVAEALNMFADGQKPTIIAHSFGSGAALTAVTQSPDAFAGVVVCDLMIMRPELLEKYWKNDRSSPGSGNPDKPNKRYPSYEAARARYILSPPQPAEEPFLLDYIAYHSLKHKRGSWTWKFSPEVFRRSNRPEEWLNMGKRLVQAPGRKAIVHGGNSLLFSQDSADYIREMGGNDIPIIAIPEARHHLMLDQPLAFVAALRSVLSFWKSSHER</sequence>
<accession>A0ABX2N0U0</accession>
<reference evidence="2 3" key="1">
    <citation type="submission" date="2020-06" db="EMBL/GenBank/DDBJ databases">
        <authorList>
            <person name="Kim S.-J."/>
            <person name="Park S.-J."/>
        </authorList>
    </citation>
    <scope>NUCLEOTIDE SEQUENCE [LARGE SCALE GENOMIC DNA]</scope>
    <source>
        <strain evidence="2 3">SW-151</strain>
    </source>
</reference>